<dbReference type="InterPro" id="IPR051678">
    <property type="entry name" value="AGP_Transferase"/>
</dbReference>
<accession>A0AB39PER4</accession>
<proteinExistence type="predicted"/>
<dbReference type="PANTHER" id="PTHR21310:SF40">
    <property type="entry name" value="AMINOGLYCOSIDE PHOSPHOTRANSFERASE DOMAIN-CONTAINING PROTEIN-RELATED"/>
    <property type="match status" value="1"/>
</dbReference>
<dbReference type="PANTHER" id="PTHR21310">
    <property type="entry name" value="AMINOGLYCOSIDE PHOSPHOTRANSFERASE-RELATED-RELATED"/>
    <property type="match status" value="1"/>
</dbReference>
<dbReference type="GO" id="GO:0005524">
    <property type="term" value="F:ATP binding"/>
    <property type="evidence" value="ECO:0007669"/>
    <property type="project" value="InterPro"/>
</dbReference>
<dbReference type="InterPro" id="IPR002575">
    <property type="entry name" value="Aminoglycoside_PTrfase"/>
</dbReference>
<dbReference type="EMBL" id="CP163435">
    <property type="protein sequence ID" value="XDQ28889.1"/>
    <property type="molecule type" value="Genomic_DNA"/>
</dbReference>
<evidence type="ECO:0000313" key="2">
    <source>
        <dbReference type="EMBL" id="XDQ28889.1"/>
    </source>
</evidence>
<evidence type="ECO:0000259" key="1">
    <source>
        <dbReference type="PROSITE" id="PS50011"/>
    </source>
</evidence>
<sequence>METGTPGKLLGSGRTADVYEIEAEGTGDGAWVLRRYRDRYGDAAAEAEVMEHVRGHGYPAPRVREATRSDLVMERLTGPTMLEAFAAGRLGPAEAGALLARLLRDLHAVPARGSADPAVRVLHLDLHPENVILTSDGPKVIDWNTAEEGPPGLDWGMSAVIVAQVAVGGLTGFESRAEMARTMLAALLTDQEAPSAMTEEGLVEALRRRAANPTMSPSEVEALGAAGELIRTLRTPRT</sequence>
<reference evidence="2" key="1">
    <citation type="submission" date="2024-07" db="EMBL/GenBank/DDBJ databases">
        <authorList>
            <person name="Yu S.T."/>
        </authorList>
    </citation>
    <scope>NUCLEOTIDE SEQUENCE</scope>
    <source>
        <strain evidence="2">R21</strain>
    </source>
</reference>
<dbReference type="InterPro" id="IPR000719">
    <property type="entry name" value="Prot_kinase_dom"/>
</dbReference>
<name>A0AB39PER4_9ACTN</name>
<feature type="domain" description="Protein kinase" evidence="1">
    <location>
        <begin position="4"/>
        <end position="238"/>
    </location>
</feature>
<dbReference type="AlphaFoldDB" id="A0AB39PER4"/>
<dbReference type="SUPFAM" id="SSF56112">
    <property type="entry name" value="Protein kinase-like (PK-like)"/>
    <property type="match status" value="1"/>
</dbReference>
<protein>
    <submittedName>
        <fullName evidence="2">Phosphotransferase</fullName>
    </submittedName>
</protein>
<gene>
    <name evidence="2" type="ORF">AB5J56_31260</name>
</gene>
<dbReference type="InterPro" id="IPR011009">
    <property type="entry name" value="Kinase-like_dom_sf"/>
</dbReference>
<dbReference type="GO" id="GO:0004672">
    <property type="term" value="F:protein kinase activity"/>
    <property type="evidence" value="ECO:0007669"/>
    <property type="project" value="InterPro"/>
</dbReference>
<dbReference type="PROSITE" id="PS50011">
    <property type="entry name" value="PROTEIN_KINASE_DOM"/>
    <property type="match status" value="1"/>
</dbReference>
<dbReference type="RefSeq" id="WP_369237362.1">
    <property type="nucleotide sequence ID" value="NZ_CP163435.1"/>
</dbReference>
<dbReference type="Gene3D" id="3.90.1200.10">
    <property type="match status" value="1"/>
</dbReference>
<dbReference type="Pfam" id="PF01636">
    <property type="entry name" value="APH"/>
    <property type="match status" value="2"/>
</dbReference>
<organism evidence="2">
    <name type="scientific">Streptomyces sp. R21</name>
    <dbReference type="NCBI Taxonomy" id="3238627"/>
    <lineage>
        <taxon>Bacteria</taxon>
        <taxon>Bacillati</taxon>
        <taxon>Actinomycetota</taxon>
        <taxon>Actinomycetes</taxon>
        <taxon>Kitasatosporales</taxon>
        <taxon>Streptomycetaceae</taxon>
        <taxon>Streptomyces</taxon>
    </lineage>
</organism>